<organism evidence="1 2">
    <name type="scientific">[Mycobacterium] stephanolepidis</name>
    <dbReference type="NCBI Taxonomy" id="1520670"/>
    <lineage>
        <taxon>Bacteria</taxon>
        <taxon>Bacillati</taxon>
        <taxon>Actinomycetota</taxon>
        <taxon>Actinomycetes</taxon>
        <taxon>Mycobacteriales</taxon>
        <taxon>Mycobacteriaceae</taxon>
        <taxon>Mycobacteroides</taxon>
    </lineage>
</organism>
<dbReference type="OrthoDB" id="4762408at2"/>
<keyword evidence="2" id="KW-1185">Reference proteome</keyword>
<name>A0A1Z4F0X0_9MYCO</name>
<protein>
    <submittedName>
        <fullName evidence="1">Uncharacterized protein</fullName>
    </submittedName>
</protein>
<sequence length="182" mass="20170">MTDIADIPWFKCIGLYGNIVPDTLDAGYRPDHFKPWGAITFTPRVAGPDNKLAPPEPQFRLTTHTPPITLLLVPFEARIENGVLKLPRLDAPAGENPTPAEIDQQRASVGLDMLANSTVLQLGEGHKLVYQVQFGTMKALGKEHTFDSFWFVAPTVTDFTTEPSWVPPTIDLTTVERFTPVM</sequence>
<accession>A0A1Z4F0X0</accession>
<dbReference type="RefSeq" id="WP_096503090.1">
    <property type="nucleotide sequence ID" value="NZ_AP018165.1"/>
</dbReference>
<dbReference type="KEGG" id="mste:MSTE_03538"/>
<evidence type="ECO:0000313" key="1">
    <source>
        <dbReference type="EMBL" id="BAX98838.1"/>
    </source>
</evidence>
<reference evidence="2" key="1">
    <citation type="journal article" date="2017" name="Genome Announc.">
        <title>Complete Genome Sequence of Mycobacterium stephanolepidis.</title>
        <authorList>
            <person name="Fukano H."/>
            <person name="Yoshida M."/>
            <person name="Katayama Y."/>
            <person name="Omatsu T."/>
            <person name="Mizutani T."/>
            <person name="Kurata O."/>
            <person name="Wada S."/>
            <person name="Hoshino Y."/>
        </authorList>
    </citation>
    <scope>NUCLEOTIDE SEQUENCE [LARGE SCALE GENOMIC DNA]</scope>
    <source>
        <strain evidence="2">NJB0901</strain>
    </source>
</reference>
<reference evidence="1 2" key="2">
    <citation type="journal article" date="2017" name="Int. J. Syst. Evol. Microbiol.">
        <title>Mycobacterium stephanolepidis sp. nov., a rapidly growing species related to Mycobacterium chelonae, isolated from marine teleost fish, Stephanolepis cirrhifer.</title>
        <authorList>
            <person name="Fukano H."/>
            <person name="Wada S."/>
            <person name="Kurata O."/>
            <person name="Katayama K."/>
            <person name="Fujiwara N."/>
            <person name="Hoshino Y."/>
        </authorList>
    </citation>
    <scope>NUCLEOTIDE SEQUENCE [LARGE SCALE GENOMIC DNA]</scope>
    <source>
        <strain evidence="1 2">NJB0901</strain>
    </source>
</reference>
<dbReference type="Proteomes" id="UP000217954">
    <property type="component" value="Chromosome"/>
</dbReference>
<evidence type="ECO:0000313" key="2">
    <source>
        <dbReference type="Proteomes" id="UP000217954"/>
    </source>
</evidence>
<dbReference type="AlphaFoldDB" id="A0A1Z4F0X0"/>
<gene>
    <name evidence="1" type="ORF">MSTE_03538</name>
</gene>
<proteinExistence type="predicted"/>
<dbReference type="EMBL" id="AP018165">
    <property type="protein sequence ID" value="BAX98838.1"/>
    <property type="molecule type" value="Genomic_DNA"/>
</dbReference>